<accession>A0A7W9TNZ8</accession>
<reference evidence="1 2" key="1">
    <citation type="submission" date="2020-08" db="EMBL/GenBank/DDBJ databases">
        <title>Genomic Encyclopedia of Type Strains, Phase IV (KMG-IV): sequencing the most valuable type-strain genomes for metagenomic binning, comparative biology and taxonomic classification.</title>
        <authorList>
            <person name="Goeker M."/>
        </authorList>
    </citation>
    <scope>NUCLEOTIDE SEQUENCE [LARGE SCALE GENOMIC DNA]</scope>
    <source>
        <strain evidence="1 2">DSM 12141</strain>
    </source>
</reference>
<dbReference type="EMBL" id="JACHIB010000013">
    <property type="protein sequence ID" value="MBB6084250.1"/>
    <property type="molecule type" value="Genomic_DNA"/>
</dbReference>
<name>A0A7W9TNZ8_CASDE</name>
<protein>
    <recommendedName>
        <fullName evidence="3">Biotin/lipoyl-binding protein</fullName>
    </recommendedName>
</protein>
<comment type="caution">
    <text evidence="1">The sequence shown here is derived from an EMBL/GenBank/DDBJ whole genome shotgun (WGS) entry which is preliminary data.</text>
</comment>
<evidence type="ECO:0000313" key="1">
    <source>
        <dbReference type="EMBL" id="MBB6084250.1"/>
    </source>
</evidence>
<dbReference type="Proteomes" id="UP000541136">
    <property type="component" value="Unassembled WGS sequence"/>
</dbReference>
<evidence type="ECO:0000313" key="2">
    <source>
        <dbReference type="Proteomes" id="UP000541136"/>
    </source>
</evidence>
<organism evidence="1 2">
    <name type="scientific">Castellaniella defragrans</name>
    <name type="common">Alcaligenes defragrans</name>
    <dbReference type="NCBI Taxonomy" id="75697"/>
    <lineage>
        <taxon>Bacteria</taxon>
        <taxon>Pseudomonadati</taxon>
        <taxon>Pseudomonadota</taxon>
        <taxon>Betaproteobacteria</taxon>
        <taxon>Burkholderiales</taxon>
        <taxon>Alcaligenaceae</taxon>
        <taxon>Castellaniella</taxon>
    </lineage>
</organism>
<sequence>MDGSLQVGDVHQSAMGLDRVHDSCRRARGFHQRCGDDGTLVLHGNVDIRQISLAFDGSGRVVQLRAEEDDRVKAGAVLGLLDTRAVVLQAEQAQAANPTWAGSSPARTRA</sequence>
<gene>
    <name evidence="1" type="ORF">HNR28_002295</name>
</gene>
<proteinExistence type="predicted"/>
<evidence type="ECO:0008006" key="3">
    <source>
        <dbReference type="Google" id="ProtNLM"/>
    </source>
</evidence>
<dbReference type="AlphaFoldDB" id="A0A7W9TNZ8"/>
<dbReference type="Gene3D" id="2.40.50.100">
    <property type="match status" value="1"/>
</dbReference>